<dbReference type="Gene3D" id="2.60.120.200">
    <property type="match status" value="1"/>
</dbReference>
<name>A0ABQ8N8U9_PYRGI</name>
<dbReference type="InterPro" id="IPR025975">
    <property type="entry name" value="Polysacc_lyase"/>
</dbReference>
<comment type="caution">
    <text evidence="1">The sequence shown here is derived from an EMBL/GenBank/DDBJ whole genome shotgun (WGS) entry which is preliminary data.</text>
</comment>
<dbReference type="EMBL" id="JABSND010000256">
    <property type="protein sequence ID" value="KAI6293166.1"/>
    <property type="molecule type" value="Genomic_DNA"/>
</dbReference>
<dbReference type="Pfam" id="PF14099">
    <property type="entry name" value="Polysacc_lyase"/>
    <property type="match status" value="1"/>
</dbReference>
<sequence>MSSPHDKTSTLDLIRASKTYYRNTRYLHLSCQFVSHHPLKMGAWKILTTLMLLGLGGQVNAKPSFKNNGTLDGWDGQSLEKGTQGTITESTSSVFNGDTSLKMTQTYLPDYTGRYHAEVYKKDGYVPGDSKFYGFAFRLEEKWQFDKQSFNLAQFIADFTGDSKGCDDWMPSTMVWMVGDQLKTRTKTGDICNQKTTSFDAGKVKAGFWHTVVLEAAWHADDKGLLRMWLDGNPVLNKTGVPTTIEDTKKRAFSFRVGLYANGWHDDKKLVGNQKTRQVWYDEIAMGDTYEDVEPRPDKNAVQMTPAAAKRDGGVVYF</sequence>
<evidence type="ECO:0000313" key="1">
    <source>
        <dbReference type="EMBL" id="KAI6293166.1"/>
    </source>
</evidence>
<evidence type="ECO:0008006" key="3">
    <source>
        <dbReference type="Google" id="ProtNLM"/>
    </source>
</evidence>
<dbReference type="Proteomes" id="UP001059893">
    <property type="component" value="Unassembled WGS sequence"/>
</dbReference>
<gene>
    <name evidence="1" type="ORF">MCOR33_009339</name>
</gene>
<organism evidence="1 2">
    <name type="scientific">Pyricularia grisea</name>
    <name type="common">Crabgrass-specific blast fungus</name>
    <name type="synonym">Magnaporthe grisea</name>
    <dbReference type="NCBI Taxonomy" id="148305"/>
    <lineage>
        <taxon>Eukaryota</taxon>
        <taxon>Fungi</taxon>
        <taxon>Dikarya</taxon>
        <taxon>Ascomycota</taxon>
        <taxon>Pezizomycotina</taxon>
        <taxon>Sordariomycetes</taxon>
        <taxon>Sordariomycetidae</taxon>
        <taxon>Magnaporthales</taxon>
        <taxon>Pyriculariaceae</taxon>
        <taxon>Pyricularia</taxon>
    </lineage>
</organism>
<reference evidence="1" key="1">
    <citation type="submission" date="2021-01" db="EMBL/GenBank/DDBJ databases">
        <title>Deciphering the adaptive evolutionary patterns associated with biogeogrpahic diversity in the finger millet blast pathogen Magnaporthe oryzae in Eastern Africa.</title>
        <authorList>
            <person name="Onyema G."/>
            <person name="Shittu T.A."/>
            <person name="Dodsworth S."/>
            <person name="Devilliers S."/>
            <person name="Muthumeenakshi S."/>
            <person name="Sreenivasaprasad S."/>
        </authorList>
    </citation>
    <scope>NUCLEOTIDE SEQUENCE</scope>
    <source>
        <strain evidence="1">D15/s37</strain>
    </source>
</reference>
<proteinExistence type="predicted"/>
<keyword evidence="2" id="KW-1185">Reference proteome</keyword>
<evidence type="ECO:0000313" key="2">
    <source>
        <dbReference type="Proteomes" id="UP001059893"/>
    </source>
</evidence>
<protein>
    <recommendedName>
        <fullName evidence="3">Polysaccharide lyase</fullName>
    </recommendedName>
</protein>
<accession>A0ABQ8N8U9</accession>